<dbReference type="InterPro" id="IPR008250">
    <property type="entry name" value="ATPase_P-typ_transduc_dom_A_sf"/>
</dbReference>
<evidence type="ECO:0000256" key="6">
    <source>
        <dbReference type="ARBA" id="ARBA00022967"/>
    </source>
</evidence>
<evidence type="ECO:0000313" key="13">
    <source>
        <dbReference type="Proteomes" id="UP001390339"/>
    </source>
</evidence>
<dbReference type="EMBL" id="JAPCWZ010000006">
    <property type="protein sequence ID" value="KAK8859625.1"/>
    <property type="molecule type" value="Genomic_DNA"/>
</dbReference>
<feature type="compositionally biased region" description="Basic and acidic residues" evidence="9">
    <location>
        <begin position="13"/>
        <end position="38"/>
    </location>
</feature>
<dbReference type="SUPFAM" id="SSF81653">
    <property type="entry name" value="Calcium ATPase, transduction domain A"/>
    <property type="match status" value="1"/>
</dbReference>
<evidence type="ECO:0000256" key="2">
    <source>
        <dbReference type="ARBA" id="ARBA00022475"/>
    </source>
</evidence>
<feature type="transmembrane region" description="Helical" evidence="10">
    <location>
        <begin position="897"/>
        <end position="919"/>
    </location>
</feature>
<feature type="region of interest" description="Disordered" evidence="9">
    <location>
        <begin position="1"/>
        <end position="52"/>
    </location>
</feature>
<dbReference type="SUPFAM" id="SSF81660">
    <property type="entry name" value="Metal cation-transporting ATPase, ATP-binding domain N"/>
    <property type="match status" value="1"/>
</dbReference>
<sequence>MAADSSVTWQIGDQEKGHAIRPGSRPETRNYSRPDVPRRSTSRRRSIDPATAIPIQFRSVSQDIDDAERQQKASRAKAKDAAALKFDSIDWHKTSLVDIQKRLEVDATTGLDPGHAAARLKKHGPNKLSPPPNPWVWKILGYFFKGFGSILLVGGILVFVSWKPLGEPAPAVANLALGIVLIAVFIIQAGFNAWQDWSSSRVMESITAMLPEASHVIRNGNEMELSSLDIVPGDVLLLKAGNKIPADVRYLEVSHDMSVDRAVLTGESKPIRATTDSTDDNYLETRCIGLQGTHCVSGSATGIVVSTGDETVFGQIANLSGTPKAGLTTIEKEILRFVGLITIIMVSWIVIIAAVWGGWLQKEHQGWLSVSQLIVSCVSVAIAYIPEGLPISVTASLTIMADIMKKNNILCKSLKTVETLGATSVICCDKTGTLTQNRMFVTDGAVGTGTFTADSIPNVRDTNTEHSAIHQLRSAAGLCNSADFDAETLSAPLAERRIFGNATDQAALRFSAALGSLSDLRQMWAQRFELAFDSRTKYMAKLFTLKEPHGLGVCLSEEEKAEFMHTGSALLLVKGAPDILLGRCTKTVTGDGRVSALPPDMVQSIRELKDKWSSDGKRVILLARKVVGTDSVFSSGMSAVETEEQVSREVQGDLTLIGLLALIDPPRPEIPEVMRIMRGAGIRTFMVTGDFGLTALSIARQCDMVTKSTVHDSSMLKRFPSATSTFAMTSDEKLRASKDSKNSKASPPTSVLPTPDAALVLTGADLMKLNEHQWSQVCAYPEIVFSRTTPDQKLRIVRALQARDAVVGMTGDGVNDAPALKAADIGISLASGSDIAMEAADMVLLDDSFAAIVEAIKYGRLVFDNLKKIIAYLLPAGSWSEFWPVFTNVVFGIPQILSSFLMIIICCFTDCVAAVVLAYEKPEADLLLRPPRNIKTTKLVNWQLVFHAYAFVGMIEVVLSFTMAYWYLERVGVHFSDLWFSFNIDPEIVQHLNVASSIYFINLVIMQWFNLMSVRTRHLSIFQHPPAFNKETQNLLLFAAIPASLGIAVIWLYIPDLQTTLSTAGPPVEYYFLPAALGLGLLALDEARKAAVRRWPSGVLARMAW</sequence>
<evidence type="ECO:0000256" key="3">
    <source>
        <dbReference type="ARBA" id="ARBA00022692"/>
    </source>
</evidence>
<evidence type="ECO:0000256" key="1">
    <source>
        <dbReference type="ARBA" id="ARBA00004651"/>
    </source>
</evidence>
<evidence type="ECO:0000256" key="8">
    <source>
        <dbReference type="ARBA" id="ARBA00023136"/>
    </source>
</evidence>
<evidence type="ECO:0000256" key="4">
    <source>
        <dbReference type="ARBA" id="ARBA00022741"/>
    </source>
</evidence>
<feature type="transmembrane region" description="Helical" evidence="10">
    <location>
        <begin position="940"/>
        <end position="968"/>
    </location>
</feature>
<name>A0ABR2IAC7_9PEZI</name>
<feature type="transmembrane region" description="Helical" evidence="10">
    <location>
        <begin position="172"/>
        <end position="194"/>
    </location>
</feature>
<keyword evidence="4" id="KW-0547">Nucleotide-binding</keyword>
<dbReference type="SFLD" id="SFLDS00003">
    <property type="entry name" value="Haloacid_Dehalogenase"/>
    <property type="match status" value="1"/>
</dbReference>
<feature type="transmembrane region" description="Helical" evidence="10">
    <location>
        <begin position="988"/>
        <end position="1014"/>
    </location>
</feature>
<evidence type="ECO:0000256" key="10">
    <source>
        <dbReference type="SAM" id="Phobius"/>
    </source>
</evidence>
<dbReference type="InterPro" id="IPR006068">
    <property type="entry name" value="ATPase_P-typ_cation-transptr_C"/>
</dbReference>
<dbReference type="SFLD" id="SFLDF00027">
    <property type="entry name" value="p-type_atpase"/>
    <property type="match status" value="1"/>
</dbReference>
<feature type="region of interest" description="Disordered" evidence="9">
    <location>
        <begin position="732"/>
        <end position="751"/>
    </location>
</feature>
<dbReference type="SUPFAM" id="SSF56784">
    <property type="entry name" value="HAD-like"/>
    <property type="match status" value="1"/>
</dbReference>
<evidence type="ECO:0000259" key="11">
    <source>
        <dbReference type="SMART" id="SM00831"/>
    </source>
</evidence>
<protein>
    <submittedName>
        <fullName evidence="12">H /K ATPase alpha subunit</fullName>
    </submittedName>
</protein>
<dbReference type="NCBIfam" id="TIGR01494">
    <property type="entry name" value="ATPase_P-type"/>
    <property type="match status" value="2"/>
</dbReference>
<evidence type="ECO:0000313" key="12">
    <source>
        <dbReference type="EMBL" id="KAK8859625.1"/>
    </source>
</evidence>
<dbReference type="PROSITE" id="PS00154">
    <property type="entry name" value="ATPASE_E1_E2"/>
    <property type="match status" value="1"/>
</dbReference>
<organism evidence="12 13">
    <name type="scientific">Apiospora arundinis</name>
    <dbReference type="NCBI Taxonomy" id="335852"/>
    <lineage>
        <taxon>Eukaryota</taxon>
        <taxon>Fungi</taxon>
        <taxon>Dikarya</taxon>
        <taxon>Ascomycota</taxon>
        <taxon>Pezizomycotina</taxon>
        <taxon>Sordariomycetes</taxon>
        <taxon>Xylariomycetidae</taxon>
        <taxon>Amphisphaeriales</taxon>
        <taxon>Apiosporaceae</taxon>
        <taxon>Apiospora</taxon>
    </lineage>
</organism>
<dbReference type="Gene3D" id="3.40.1110.10">
    <property type="entry name" value="Calcium-transporting ATPase, cytoplasmic domain N"/>
    <property type="match status" value="1"/>
</dbReference>
<dbReference type="InterPro" id="IPR023298">
    <property type="entry name" value="ATPase_P-typ_TM_dom_sf"/>
</dbReference>
<dbReference type="Pfam" id="PF00122">
    <property type="entry name" value="E1-E2_ATPase"/>
    <property type="match status" value="1"/>
</dbReference>
<dbReference type="InterPro" id="IPR023299">
    <property type="entry name" value="ATPase_P-typ_cyto_dom_N"/>
</dbReference>
<dbReference type="Gene3D" id="3.40.50.1000">
    <property type="entry name" value="HAD superfamily/HAD-like"/>
    <property type="match status" value="1"/>
</dbReference>
<reference evidence="12 13" key="1">
    <citation type="journal article" date="2024" name="IMA Fungus">
        <title>Apiospora arundinis, a panoply of carbohydrate-active enzymes and secondary metabolites.</title>
        <authorList>
            <person name="Sorensen T."/>
            <person name="Petersen C."/>
            <person name="Muurmann A.T."/>
            <person name="Christiansen J.V."/>
            <person name="Brundto M.L."/>
            <person name="Overgaard C.K."/>
            <person name="Boysen A.T."/>
            <person name="Wollenberg R.D."/>
            <person name="Larsen T.O."/>
            <person name="Sorensen J.L."/>
            <person name="Nielsen K.L."/>
            <person name="Sondergaard T.E."/>
        </authorList>
    </citation>
    <scope>NUCLEOTIDE SEQUENCE [LARGE SCALE GENOMIC DNA]</scope>
    <source>
        <strain evidence="12 13">AAU 773</strain>
    </source>
</reference>
<feature type="transmembrane region" description="Helical" evidence="10">
    <location>
        <begin position="1070"/>
        <end position="1087"/>
    </location>
</feature>
<keyword evidence="7 10" id="KW-1133">Transmembrane helix</keyword>
<dbReference type="Pfam" id="PF00690">
    <property type="entry name" value="Cation_ATPase_N"/>
    <property type="match status" value="1"/>
</dbReference>
<dbReference type="InterPro" id="IPR023214">
    <property type="entry name" value="HAD_sf"/>
</dbReference>
<dbReference type="Pfam" id="PF13246">
    <property type="entry name" value="Cation_ATPase"/>
    <property type="match status" value="1"/>
</dbReference>
<dbReference type="InterPro" id="IPR036412">
    <property type="entry name" value="HAD-like_sf"/>
</dbReference>
<dbReference type="InterPro" id="IPR059000">
    <property type="entry name" value="ATPase_P-type_domA"/>
</dbReference>
<keyword evidence="2" id="KW-1003">Cell membrane</keyword>
<dbReference type="InterPro" id="IPR001757">
    <property type="entry name" value="P_typ_ATPase"/>
</dbReference>
<keyword evidence="8 10" id="KW-0472">Membrane</keyword>
<feature type="transmembrane region" description="Helical" evidence="10">
    <location>
        <begin position="139"/>
        <end position="160"/>
    </location>
</feature>
<dbReference type="SUPFAM" id="SSF81665">
    <property type="entry name" value="Calcium ATPase, transmembrane domain M"/>
    <property type="match status" value="1"/>
</dbReference>
<dbReference type="PRINTS" id="PR00121">
    <property type="entry name" value="NAKATPASE"/>
</dbReference>
<dbReference type="PRINTS" id="PR00119">
    <property type="entry name" value="CATATPASE"/>
</dbReference>
<feature type="domain" description="Cation-transporting P-type ATPase N-terminal" evidence="11">
    <location>
        <begin position="90"/>
        <end position="163"/>
    </location>
</feature>
<keyword evidence="6" id="KW-1278">Translocase</keyword>
<feature type="transmembrane region" description="Helical" evidence="10">
    <location>
        <begin position="1035"/>
        <end position="1054"/>
    </location>
</feature>
<dbReference type="PANTHER" id="PTHR43294">
    <property type="entry name" value="SODIUM/POTASSIUM-TRANSPORTING ATPASE SUBUNIT ALPHA"/>
    <property type="match status" value="1"/>
</dbReference>
<dbReference type="Gene3D" id="2.70.150.10">
    <property type="entry name" value="Calcium-transporting ATPase, cytoplasmic transduction domain A"/>
    <property type="match status" value="1"/>
</dbReference>
<evidence type="ECO:0000256" key="7">
    <source>
        <dbReference type="ARBA" id="ARBA00022989"/>
    </source>
</evidence>
<dbReference type="Gene3D" id="1.20.1110.10">
    <property type="entry name" value="Calcium-transporting ATPase, transmembrane domain"/>
    <property type="match status" value="1"/>
</dbReference>
<dbReference type="InterPro" id="IPR018303">
    <property type="entry name" value="ATPase_P-typ_P_site"/>
</dbReference>
<evidence type="ECO:0000256" key="9">
    <source>
        <dbReference type="SAM" id="MobiDB-lite"/>
    </source>
</evidence>
<dbReference type="InterPro" id="IPR050510">
    <property type="entry name" value="Cation_transp_ATPase_P-type"/>
</dbReference>
<evidence type="ECO:0000256" key="5">
    <source>
        <dbReference type="ARBA" id="ARBA00022840"/>
    </source>
</evidence>
<dbReference type="SMART" id="SM00831">
    <property type="entry name" value="Cation_ATPase_N"/>
    <property type="match status" value="1"/>
</dbReference>
<proteinExistence type="predicted"/>
<dbReference type="SFLD" id="SFLDG00002">
    <property type="entry name" value="C1.7:_P-type_atpase_like"/>
    <property type="match status" value="1"/>
</dbReference>
<comment type="subcellular location">
    <subcellularLocation>
        <location evidence="1">Cell membrane</location>
        <topology evidence="1">Multi-pass membrane protein</topology>
    </subcellularLocation>
</comment>
<keyword evidence="5" id="KW-0067">ATP-binding</keyword>
<feature type="transmembrane region" description="Helical" evidence="10">
    <location>
        <begin position="334"/>
        <end position="359"/>
    </location>
</feature>
<dbReference type="PANTHER" id="PTHR43294:SF21">
    <property type="entry name" value="CATION TRANSPORTING ATPASE"/>
    <property type="match status" value="1"/>
</dbReference>
<dbReference type="Proteomes" id="UP001390339">
    <property type="component" value="Unassembled WGS sequence"/>
</dbReference>
<dbReference type="InterPro" id="IPR004014">
    <property type="entry name" value="ATPase_P-typ_cation-transptr_N"/>
</dbReference>
<dbReference type="InterPro" id="IPR044492">
    <property type="entry name" value="P_typ_ATPase_HD_dom"/>
</dbReference>
<keyword evidence="3 10" id="KW-0812">Transmembrane</keyword>
<feature type="compositionally biased region" description="Basic and acidic residues" evidence="9">
    <location>
        <begin position="732"/>
        <end position="742"/>
    </location>
</feature>
<comment type="caution">
    <text evidence="12">The sequence shown here is derived from an EMBL/GenBank/DDBJ whole genome shotgun (WGS) entry which is preliminary data.</text>
</comment>
<feature type="compositionally biased region" description="Polar residues" evidence="9">
    <location>
        <begin position="1"/>
        <end position="11"/>
    </location>
</feature>
<dbReference type="Pfam" id="PF00689">
    <property type="entry name" value="Cation_ATPase_C"/>
    <property type="match status" value="1"/>
</dbReference>
<accession>A0ABR2IAC7</accession>
<keyword evidence="13" id="KW-1185">Reference proteome</keyword>
<gene>
    <name evidence="12" type="ORF">PGQ11_010359</name>
</gene>